<dbReference type="OrthoDB" id="290340at2"/>
<feature type="transmembrane region" description="Helical" evidence="1">
    <location>
        <begin position="55"/>
        <end position="76"/>
    </location>
</feature>
<keyword evidence="1" id="KW-0472">Membrane</keyword>
<sequence>MICLLAALLSSPLATLLLAETRLWYAAPLIVSVSLVFSGTRHEDPKDILTHALRFGGWVLVFMAVVTAVLQFMAWLQ</sequence>
<keyword evidence="1" id="KW-1133">Transmembrane helix</keyword>
<evidence type="ECO:0000313" key="2">
    <source>
        <dbReference type="EMBL" id="TWT37020.1"/>
    </source>
</evidence>
<name>A0A5C5VGE4_9BACT</name>
<gene>
    <name evidence="2" type="ORF">KOR34_19670</name>
</gene>
<dbReference type="RefSeq" id="WP_146564387.1">
    <property type="nucleotide sequence ID" value="NZ_SIHJ01000001.1"/>
</dbReference>
<evidence type="ECO:0000256" key="1">
    <source>
        <dbReference type="SAM" id="Phobius"/>
    </source>
</evidence>
<keyword evidence="3" id="KW-1185">Reference proteome</keyword>
<evidence type="ECO:0000313" key="3">
    <source>
        <dbReference type="Proteomes" id="UP000316714"/>
    </source>
</evidence>
<keyword evidence="1" id="KW-0812">Transmembrane</keyword>
<dbReference type="EMBL" id="SIHJ01000001">
    <property type="protein sequence ID" value="TWT37020.1"/>
    <property type="molecule type" value="Genomic_DNA"/>
</dbReference>
<organism evidence="2 3">
    <name type="scientific">Posidoniimonas corsicana</name>
    <dbReference type="NCBI Taxonomy" id="1938618"/>
    <lineage>
        <taxon>Bacteria</taxon>
        <taxon>Pseudomonadati</taxon>
        <taxon>Planctomycetota</taxon>
        <taxon>Planctomycetia</taxon>
        <taxon>Pirellulales</taxon>
        <taxon>Lacipirellulaceae</taxon>
        <taxon>Posidoniimonas</taxon>
    </lineage>
</organism>
<reference evidence="2 3" key="1">
    <citation type="submission" date="2019-02" db="EMBL/GenBank/DDBJ databases">
        <title>Deep-cultivation of Planctomycetes and their phenomic and genomic characterization uncovers novel biology.</title>
        <authorList>
            <person name="Wiegand S."/>
            <person name="Jogler M."/>
            <person name="Boedeker C."/>
            <person name="Pinto D."/>
            <person name="Vollmers J."/>
            <person name="Rivas-Marin E."/>
            <person name="Kohn T."/>
            <person name="Peeters S.H."/>
            <person name="Heuer A."/>
            <person name="Rast P."/>
            <person name="Oberbeckmann S."/>
            <person name="Bunk B."/>
            <person name="Jeske O."/>
            <person name="Meyerdierks A."/>
            <person name="Storesund J.E."/>
            <person name="Kallscheuer N."/>
            <person name="Luecker S."/>
            <person name="Lage O.M."/>
            <person name="Pohl T."/>
            <person name="Merkel B.J."/>
            <person name="Hornburger P."/>
            <person name="Mueller R.-W."/>
            <person name="Bruemmer F."/>
            <person name="Labrenz M."/>
            <person name="Spormann A.M."/>
            <person name="Op Den Camp H."/>
            <person name="Overmann J."/>
            <person name="Amann R."/>
            <person name="Jetten M.S.M."/>
            <person name="Mascher T."/>
            <person name="Medema M.H."/>
            <person name="Devos D.P."/>
            <person name="Kaster A.-K."/>
            <person name="Ovreas L."/>
            <person name="Rohde M."/>
            <person name="Galperin M.Y."/>
            <person name="Jogler C."/>
        </authorList>
    </citation>
    <scope>NUCLEOTIDE SEQUENCE [LARGE SCALE GENOMIC DNA]</scope>
    <source>
        <strain evidence="2 3">KOR34</strain>
    </source>
</reference>
<dbReference type="AlphaFoldDB" id="A0A5C5VGE4"/>
<dbReference type="Proteomes" id="UP000316714">
    <property type="component" value="Unassembled WGS sequence"/>
</dbReference>
<comment type="caution">
    <text evidence="2">The sequence shown here is derived from an EMBL/GenBank/DDBJ whole genome shotgun (WGS) entry which is preliminary data.</text>
</comment>
<proteinExistence type="predicted"/>
<protein>
    <submittedName>
        <fullName evidence="2">Uncharacterized protein</fullName>
    </submittedName>
</protein>
<accession>A0A5C5VGE4</accession>